<keyword evidence="2" id="KW-1185">Reference proteome</keyword>
<proteinExistence type="predicted"/>
<reference evidence="1 2" key="1">
    <citation type="journal article" date="2019" name="Commun. Biol.">
        <title>The bagworm genome reveals a unique fibroin gene that provides high tensile strength.</title>
        <authorList>
            <person name="Kono N."/>
            <person name="Nakamura H."/>
            <person name="Ohtoshi R."/>
            <person name="Tomita M."/>
            <person name="Numata K."/>
            <person name="Arakawa K."/>
        </authorList>
    </citation>
    <scope>NUCLEOTIDE SEQUENCE [LARGE SCALE GENOMIC DNA]</scope>
</reference>
<protein>
    <submittedName>
        <fullName evidence="1">Uncharacterized protein</fullName>
    </submittedName>
</protein>
<evidence type="ECO:0000313" key="1">
    <source>
        <dbReference type="EMBL" id="GBP87028.1"/>
    </source>
</evidence>
<dbReference type="Proteomes" id="UP000299102">
    <property type="component" value="Unassembled WGS sequence"/>
</dbReference>
<organism evidence="1 2">
    <name type="scientific">Eumeta variegata</name>
    <name type="common">Bagworm moth</name>
    <name type="synonym">Eumeta japonica</name>
    <dbReference type="NCBI Taxonomy" id="151549"/>
    <lineage>
        <taxon>Eukaryota</taxon>
        <taxon>Metazoa</taxon>
        <taxon>Ecdysozoa</taxon>
        <taxon>Arthropoda</taxon>
        <taxon>Hexapoda</taxon>
        <taxon>Insecta</taxon>
        <taxon>Pterygota</taxon>
        <taxon>Neoptera</taxon>
        <taxon>Endopterygota</taxon>
        <taxon>Lepidoptera</taxon>
        <taxon>Glossata</taxon>
        <taxon>Ditrysia</taxon>
        <taxon>Tineoidea</taxon>
        <taxon>Psychidae</taxon>
        <taxon>Oiketicinae</taxon>
        <taxon>Eumeta</taxon>
    </lineage>
</organism>
<sequence>MLCPLLRDDRSGYRRLSSQRKKNRKIEKFRGDLRAYSPGSPSSLQRSLIVVHHDLARGDAVHKRHALRYQSNSLSQ</sequence>
<comment type="caution">
    <text evidence="1">The sequence shown here is derived from an EMBL/GenBank/DDBJ whole genome shotgun (WGS) entry which is preliminary data.</text>
</comment>
<dbReference type="EMBL" id="BGZK01001831">
    <property type="protein sequence ID" value="GBP87028.1"/>
    <property type="molecule type" value="Genomic_DNA"/>
</dbReference>
<dbReference type="AlphaFoldDB" id="A0A4C1ZGV4"/>
<gene>
    <name evidence="1" type="ORF">EVAR_63990_1</name>
</gene>
<name>A0A4C1ZGV4_EUMVA</name>
<evidence type="ECO:0000313" key="2">
    <source>
        <dbReference type="Proteomes" id="UP000299102"/>
    </source>
</evidence>
<accession>A0A4C1ZGV4</accession>